<proteinExistence type="predicted"/>
<protein>
    <recommendedName>
        <fullName evidence="3">DUF4403 family protein</fullName>
    </recommendedName>
</protein>
<accession>A0ABW6DG28</accession>
<name>A0ABW6DG28_9BACT</name>
<sequence length="409" mass="45452">MRYFFLFLVLLVVGCKSIPQPKGVAAQFKSQLSEPAFSTIRVKTFISYDSLFGRFLRVGQRVISANESSSLGFPYSGTLEQSVRYRLIGANQLQVVFPMKWEAKPQIAGISAGVLSAKSIAAISLHVQGKSFGNYQIDEVQLNNQWTEKPSVKVLGFPVQVGGVVDQLLIPKYPVLASELKSQLNQWILPDKMNSIFGSGFLLPKGLNMSSIAVDLHDLQFAQLGLQGDLLIQTRLQVGSNLAARSIKPIIKPLNAVDNSVAFGVYMTLDEIRGMLASQLKTNISQVDLRINPQNQEFECEVVDRNALRMRIHFVPVLMEDNSIGIQVNSMELGSLGLMKSLFSKSIKRKITNGIHAQRMRSDQLVSRLPTDFQGVQGTNIRVRLESIHYSQDTVLVLGRISGDWTLRK</sequence>
<evidence type="ECO:0000313" key="1">
    <source>
        <dbReference type="EMBL" id="MFD3393850.1"/>
    </source>
</evidence>
<dbReference type="EMBL" id="JBBKXZ010000001">
    <property type="protein sequence ID" value="MFD3393850.1"/>
    <property type="molecule type" value="Genomic_DNA"/>
</dbReference>
<dbReference type="PROSITE" id="PS51257">
    <property type="entry name" value="PROKAR_LIPOPROTEIN"/>
    <property type="match status" value="1"/>
</dbReference>
<evidence type="ECO:0000313" key="2">
    <source>
        <dbReference type="Proteomes" id="UP001598138"/>
    </source>
</evidence>
<dbReference type="RefSeq" id="WP_377982730.1">
    <property type="nucleotide sequence ID" value="NZ_JBBKXZ010000001.1"/>
</dbReference>
<dbReference type="Proteomes" id="UP001598138">
    <property type="component" value="Unassembled WGS sequence"/>
</dbReference>
<keyword evidence="2" id="KW-1185">Reference proteome</keyword>
<evidence type="ECO:0008006" key="3">
    <source>
        <dbReference type="Google" id="ProtNLM"/>
    </source>
</evidence>
<organism evidence="1 2">
    <name type="scientific">Aquirufa avitistagni</name>
    <dbReference type="NCBI Taxonomy" id="3104728"/>
    <lineage>
        <taxon>Bacteria</taxon>
        <taxon>Pseudomonadati</taxon>
        <taxon>Bacteroidota</taxon>
        <taxon>Cytophagia</taxon>
        <taxon>Cytophagales</taxon>
        <taxon>Flectobacillaceae</taxon>
        <taxon>Aquirufa</taxon>
    </lineage>
</organism>
<gene>
    <name evidence="1" type="ORF">U0R10_04390</name>
</gene>
<comment type="caution">
    <text evidence="1">The sequence shown here is derived from an EMBL/GenBank/DDBJ whole genome shotgun (WGS) entry which is preliminary data.</text>
</comment>
<reference evidence="1 2" key="1">
    <citation type="submission" date="2024-03" db="EMBL/GenBank/DDBJ databases">
        <title>Aquirufa genome sequencing.</title>
        <authorList>
            <person name="Pitt A."/>
            <person name="Hahn M.W."/>
        </authorList>
    </citation>
    <scope>NUCLEOTIDE SEQUENCE [LARGE SCALE GENOMIC DNA]</scope>
    <source>
        <strain evidence="1 2">OSTEICH-129V</strain>
    </source>
</reference>